<dbReference type="PANTHER" id="PTHR11139:SF9">
    <property type="entry name" value="SERINE_THREONINE-PROTEIN KINASE MTOR"/>
    <property type="match status" value="1"/>
</dbReference>
<feature type="repeat" description="HEAT" evidence="13">
    <location>
        <begin position="745"/>
        <end position="777"/>
    </location>
</feature>
<evidence type="ECO:0000256" key="4">
    <source>
        <dbReference type="ARBA" id="ARBA00022679"/>
    </source>
</evidence>
<dbReference type="PROSITE" id="PS50290">
    <property type="entry name" value="PI3_4_KINASE_3"/>
    <property type="match status" value="1"/>
</dbReference>
<evidence type="ECO:0000256" key="9">
    <source>
        <dbReference type="ARBA" id="ARBA00023254"/>
    </source>
</evidence>
<dbReference type="SMART" id="SM01346">
    <property type="entry name" value="DUF3385"/>
    <property type="match status" value="1"/>
</dbReference>
<dbReference type="Pfam" id="PF02259">
    <property type="entry name" value="FAT"/>
    <property type="match status" value="1"/>
</dbReference>
<gene>
    <name evidence="18" type="ORF">INT43_005252</name>
</gene>
<dbReference type="SUPFAM" id="SSF48371">
    <property type="entry name" value="ARM repeat"/>
    <property type="match status" value="2"/>
</dbReference>
<evidence type="ECO:0000313" key="18">
    <source>
        <dbReference type="EMBL" id="KAG2173832.1"/>
    </source>
</evidence>
<feature type="domain" description="FAT" evidence="16">
    <location>
        <begin position="1286"/>
        <end position="1848"/>
    </location>
</feature>
<dbReference type="InterPro" id="IPR003152">
    <property type="entry name" value="FATC_dom"/>
</dbReference>
<dbReference type="InterPro" id="IPR018936">
    <property type="entry name" value="PI3/4_kinase_CS"/>
</dbReference>
<dbReference type="PANTHER" id="PTHR11139">
    <property type="entry name" value="ATAXIA TELANGIECTASIA MUTATED ATM -RELATED"/>
    <property type="match status" value="1"/>
</dbReference>
<protein>
    <recommendedName>
        <fullName evidence="2">non-specific serine/threonine protein kinase</fullName>
        <ecNumber evidence="2">2.7.11.1</ecNumber>
    </recommendedName>
</protein>
<keyword evidence="7" id="KW-0418">Kinase</keyword>
<dbReference type="CDD" id="cd05169">
    <property type="entry name" value="PIKKc_TOR"/>
    <property type="match status" value="1"/>
</dbReference>
<evidence type="ECO:0000256" key="10">
    <source>
        <dbReference type="ARBA" id="ARBA00023306"/>
    </source>
</evidence>
<dbReference type="InterPro" id="IPR014009">
    <property type="entry name" value="PIK_FAT"/>
</dbReference>
<dbReference type="FunFam" id="3.30.1010.10:FF:000004">
    <property type="entry name" value="Serine/threonine-protein kinase TOR"/>
    <property type="match status" value="1"/>
</dbReference>
<dbReference type="Pfam" id="PF23593">
    <property type="entry name" value="HEAT_ATR"/>
    <property type="match status" value="1"/>
</dbReference>
<comment type="caution">
    <text evidence="18">The sequence shown here is derived from an EMBL/GenBank/DDBJ whole genome shotgun (WGS) entry which is preliminary data.</text>
</comment>
<dbReference type="InterPro" id="IPR026683">
    <property type="entry name" value="TOR_cat"/>
</dbReference>
<evidence type="ECO:0000313" key="19">
    <source>
        <dbReference type="Proteomes" id="UP000654370"/>
    </source>
</evidence>
<dbReference type="GO" id="GO:0004674">
    <property type="term" value="F:protein serine/threonine kinase activity"/>
    <property type="evidence" value="ECO:0007669"/>
    <property type="project" value="UniProtKB-KW"/>
</dbReference>
<dbReference type="SMART" id="SM01343">
    <property type="entry name" value="FATC"/>
    <property type="match status" value="1"/>
</dbReference>
<accession>A0A8H7PH14</accession>
<evidence type="ECO:0000256" key="8">
    <source>
        <dbReference type="ARBA" id="ARBA00022840"/>
    </source>
</evidence>
<dbReference type="InterPro" id="IPR011009">
    <property type="entry name" value="Kinase-like_dom_sf"/>
</dbReference>
<evidence type="ECO:0000256" key="3">
    <source>
        <dbReference type="ARBA" id="ARBA00022527"/>
    </source>
</evidence>
<dbReference type="SUPFAM" id="SSF56112">
    <property type="entry name" value="Protein kinase-like (PK-like)"/>
    <property type="match status" value="1"/>
</dbReference>
<dbReference type="SMART" id="SM01345">
    <property type="entry name" value="Rapamycin_bind"/>
    <property type="match status" value="1"/>
</dbReference>
<evidence type="ECO:0000256" key="1">
    <source>
        <dbReference type="ARBA" id="ARBA00011031"/>
    </source>
</evidence>
<dbReference type="GO" id="GO:0000785">
    <property type="term" value="C:chromatin"/>
    <property type="evidence" value="ECO:0007669"/>
    <property type="project" value="UniProtKB-ARBA"/>
</dbReference>
<sequence>MTTVLAASNPENLDRIFTELKSKNEERRLTAAEELRDAIATAAREQPEENLTRIITDINPRIFQLIQSSDNHEKLGAIVTIGKSPRLQNYFDIGRMIFIVHIFLYCSDKLIDLEPERNADRFNNYLSSVLPYNDPSVMIPAARVLGRLATSQSTFTADLVDGQVERAIEWLQGDRSRLAAVLVLRELAINSPTLIYASVPRILDLVWIAIRDSRQLIRETAAECLSQCLEIIQQRESPQRLAWYHRIWDEITKGLRLNNADATHGSLLAMRELLLHAGMFMTDMYRDVCEIALRLKDSRDHLIRKTVVSILPTLARYDPSAFIEEYLHRCMNHLLSLLRKEKDRKDGKYYQYLAGRPIYFKRHLSICKAFVAIGNISVEVKSSMSPYLDAILMHIRETLAVRSRQRKDIEPAVFMCISMLAVAVGQALTKYMHELLDLMFNCGLSEPLVQAMKSLADNIKPLLPTIQDRLLNVISITLSGQPYKAQGAPTARATVQAVERPVRDTAAGDTKDVETIVLALTTLGSFDFTNHVLNEFVRDCIVSYLEDDVPDIRKAAAVTCCQLFVRDPICNQTSTHAIKVVGEVLEMLLIVGIADLDPSIRLTVLSSLDERFDRHLSQADNVRTLFIALNDEVFAIREIAISIIGRLTAYNPAYVMPSLRKTLIQLLTDLEYSVNGRNKEESARLLCLLVSAAQRLIKPYVEPILKVLLPNARDSSTGVASSVLAALGELSEVAGDDMIPHLDEMMPLIIDTLQDQSSSIKRDAALKTLGQLASSTGFVIEPYAKYPQLLGILIAILKTEQSPDIRRETVKLMGILGALDPYRNKTNTVSGTDDALVDPALASNDVTLLMMGIGPSSDDYYPQVVIHSLMKILRDPSLSTHHHAVIQAIMSIFKTLGLRIVQFLPLIIPGFLSIMRSCTTGMLDFYFHELGNLVSIVKQHIRNYLNDIFELIDNYWTPISNIQITIIALIEAIAKALDGEFKVYLPRLLPHMLLIFDNDTTERRKATLEVLHAFITFGPNIEEYLHLVIPAVVRFFEKPDAPPLLRKQSILTITALCKKVNMADYASRIIHPLTRVIPILPHDTRNAAMELLCALIFQMRTDFAKFIPIINKVLTRYKVSHHNYELLVNKLLKGENLPQELGKAMDNREIKNEDLISADTSAAKKQPVNQQHLKKAWEASQRSTKEDWIEWMRRLSVELLKESPSNALRACYHLASVYTPLARELFNAAFVSCWGELYDQYQDELVKSLEVALKSSNIPPEIVQVLLNLAEFMEHDNKALPIDIRTLGYYAQRCHAYAKALHYKETEFHQEQSFDAIKSLMTINNVLQQPDAALGILTFAQASLRNENMVSWYEKLHRYQDALEAYEQQQLKRPGDMDITLGRMRCLHALGEWDRLAALAQEKWVHSPLENRKRMATFAAAAAWGLGQWDQMDEYIALLTPESPDRAFFRSVLAVHRNRFSDAEKFINRTRDLLDTEMTALLGESYNRAYTTIVRVQMLAELEEMITYKQSSNDPEKQLSIRKTWMKRLDGCQRNVEVWQRILRVRGMIVSPQDDMDVWIKFANLCRKSGRLSLSDKTLKSLMVIDRDNNGINGGPHPKVVYAHLKHMWASASQANNDDQANQIRSHTLTVLRDFTVQKTQDLGLNPDEMAVSLPIDPSRISEDVAEYTNLLARCYLKQGEWQRALTEDLVEDTFPDILRSLLLATRFDQNWYKAWHTYALANFEVIGHYESIHGENMPNNVVEQHIVPAVQGFFWSISLSKESSLQDTLRLLTLWFKYAYHSDVSTAINDGFETISIDVWLQVIPQLIARTHAPNPNVRRLIHQLLIEIGKEHPQALVYSLTVASKSQSVSRKRATFAIMDRMRIHSPKLVDQALLVSQELIRVAILWHEMWHEGLEEASRLYFGDHNIEAMFACLEPLHNMLDRGPETVREESFHQAFGRDLKEAQEWCRRYQETQDVNNLNQAWELYYQVFRRIIKQLPQLTNLELQYISPKLLEVHDLELCMPGQYKAGEPIVRISRFHTNLSVIASKQRPRKLTIAGSDGKDYSYLLKGHEDLRQDERVMQLFGLVNTLLVNDPETLKRHLNIQRMSAVPLSPNSGLIGWLPNTDTLHSLIRDYRESRKILLNIEHRLMLQMAPDYDNLTLLQKVEVFQFAYDKTSGQDLYRVLWLKSRNSEAWLDRRTNFTRSLAVMSMVGYILGLGDRHPSNLMLDRISGKVVHIDFGDCFEVAMHREKFPEKIPFRLTRMLVKAMEVSGVEGTYRISCQQVMRVLRDNKESLMAVLEAFVYDPLVNWRLLHTANPSPRPVVGIAVDRNRSVDQMNAEDIESDPRNFSVSRRQSRQELDAAASEEAAGAPEVLNTRAVDVIHRVSNKLSGRDFLPTQTLDVPTQVDKLIQQATSIENLCQCFIGWYVTVVFMCAF</sequence>
<evidence type="ECO:0000256" key="11">
    <source>
        <dbReference type="ARBA" id="ARBA00047899"/>
    </source>
</evidence>
<dbReference type="SUPFAM" id="SSF47212">
    <property type="entry name" value="FKBP12-rapamycin-binding domain of FKBP-rapamycin-associated protein (FRAP)"/>
    <property type="match status" value="1"/>
</dbReference>
<dbReference type="PROSITE" id="PS00916">
    <property type="entry name" value="PI3_4_KINASE_2"/>
    <property type="match status" value="1"/>
</dbReference>
<feature type="domain" description="PI3K/PI4K catalytic" evidence="15">
    <location>
        <begin position="2022"/>
        <end position="2343"/>
    </location>
</feature>
<dbReference type="FunFam" id="1.20.120.150:FF:000001">
    <property type="entry name" value="Serine/threonine-protein kinase TOR"/>
    <property type="match status" value="1"/>
</dbReference>
<dbReference type="GO" id="GO:0044877">
    <property type="term" value="F:protein-containing complex binding"/>
    <property type="evidence" value="ECO:0007669"/>
    <property type="project" value="InterPro"/>
</dbReference>
<dbReference type="FunFam" id="1.25.10.10:FF:000371">
    <property type="entry name" value="Serine/threonine-protein kinase TOR"/>
    <property type="match status" value="1"/>
</dbReference>
<dbReference type="Gene3D" id="3.30.1010.10">
    <property type="entry name" value="Phosphatidylinositol 3-kinase Catalytic Subunit, Chain A, domain 4"/>
    <property type="match status" value="1"/>
</dbReference>
<dbReference type="InterPro" id="IPR009076">
    <property type="entry name" value="FRB_dom"/>
</dbReference>
<dbReference type="GO" id="GO:1901992">
    <property type="term" value="P:positive regulation of mitotic cell cycle phase transition"/>
    <property type="evidence" value="ECO:0007669"/>
    <property type="project" value="UniProtKB-ARBA"/>
</dbReference>
<comment type="similarity">
    <text evidence="1">Belongs to the PI3/PI4-kinase family.</text>
</comment>
<dbReference type="PROSITE" id="PS51190">
    <property type="entry name" value="FATC"/>
    <property type="match status" value="1"/>
</dbReference>
<keyword evidence="5" id="KW-0677">Repeat</keyword>
<dbReference type="Pfam" id="PF00454">
    <property type="entry name" value="PI3_PI4_kinase"/>
    <property type="match status" value="1"/>
</dbReference>
<dbReference type="Gene3D" id="1.25.40.10">
    <property type="entry name" value="Tetratricopeptide repeat domain"/>
    <property type="match status" value="1"/>
</dbReference>
<dbReference type="GO" id="GO:0031931">
    <property type="term" value="C:TORC1 complex"/>
    <property type="evidence" value="ECO:0007669"/>
    <property type="project" value="TreeGrafter"/>
</dbReference>
<dbReference type="InterPro" id="IPR050517">
    <property type="entry name" value="DDR_Repair_Kinase"/>
</dbReference>
<keyword evidence="4" id="KW-0808">Transferase</keyword>
<dbReference type="Proteomes" id="UP000654370">
    <property type="component" value="Unassembled WGS sequence"/>
</dbReference>
<evidence type="ECO:0000256" key="5">
    <source>
        <dbReference type="ARBA" id="ARBA00022737"/>
    </source>
</evidence>
<keyword evidence="10" id="KW-0131">Cell cycle</keyword>
<name>A0A8H7PH14_MORIS</name>
<feature type="domain" description="FATC" evidence="17">
    <location>
        <begin position="2384"/>
        <end position="2416"/>
    </location>
</feature>
<dbReference type="EC" id="2.7.11.1" evidence="2"/>
<dbReference type="GO" id="GO:0005524">
    <property type="term" value="F:ATP binding"/>
    <property type="evidence" value="ECO:0007669"/>
    <property type="project" value="UniProtKB-KW"/>
</dbReference>
<dbReference type="GO" id="GO:0038202">
    <property type="term" value="P:TORC1 signaling"/>
    <property type="evidence" value="ECO:0007669"/>
    <property type="project" value="TreeGrafter"/>
</dbReference>
<evidence type="ECO:0000259" key="15">
    <source>
        <dbReference type="PROSITE" id="PS50290"/>
    </source>
</evidence>
<dbReference type="GO" id="GO:0031137">
    <property type="term" value="P:regulation of conjugation with cellular fusion"/>
    <property type="evidence" value="ECO:0007669"/>
    <property type="project" value="UniProtKB-ARBA"/>
</dbReference>
<keyword evidence="8" id="KW-0067">ATP-binding</keyword>
<dbReference type="Gene3D" id="1.25.10.10">
    <property type="entry name" value="Leucine-rich Repeat Variant"/>
    <property type="match status" value="4"/>
</dbReference>
<comment type="catalytic activity">
    <reaction evidence="11">
        <text>L-threonyl-[protein] + ATP = O-phospho-L-threonyl-[protein] + ADP + H(+)</text>
        <dbReference type="Rhea" id="RHEA:46608"/>
        <dbReference type="Rhea" id="RHEA-COMP:11060"/>
        <dbReference type="Rhea" id="RHEA-COMP:11605"/>
        <dbReference type="ChEBI" id="CHEBI:15378"/>
        <dbReference type="ChEBI" id="CHEBI:30013"/>
        <dbReference type="ChEBI" id="CHEBI:30616"/>
        <dbReference type="ChEBI" id="CHEBI:61977"/>
        <dbReference type="ChEBI" id="CHEBI:456216"/>
        <dbReference type="EC" id="2.7.11.1"/>
    </reaction>
</comment>
<dbReference type="InterPro" id="IPR036940">
    <property type="entry name" value="PI3/4_kinase_cat_sf"/>
</dbReference>
<dbReference type="InterPro" id="IPR021133">
    <property type="entry name" value="HEAT_type_2"/>
</dbReference>
<comment type="catalytic activity">
    <reaction evidence="12">
        <text>L-seryl-[protein] + ATP = O-phospho-L-seryl-[protein] + ADP + H(+)</text>
        <dbReference type="Rhea" id="RHEA:17989"/>
        <dbReference type="Rhea" id="RHEA-COMP:9863"/>
        <dbReference type="Rhea" id="RHEA-COMP:11604"/>
        <dbReference type="ChEBI" id="CHEBI:15378"/>
        <dbReference type="ChEBI" id="CHEBI:29999"/>
        <dbReference type="ChEBI" id="CHEBI:30616"/>
        <dbReference type="ChEBI" id="CHEBI:83421"/>
        <dbReference type="ChEBI" id="CHEBI:456216"/>
        <dbReference type="EC" id="2.7.11.1"/>
    </reaction>
</comment>
<dbReference type="InterPro" id="IPR016024">
    <property type="entry name" value="ARM-type_fold"/>
</dbReference>
<dbReference type="Pfam" id="PF08771">
    <property type="entry name" value="FRB_dom"/>
    <property type="match status" value="1"/>
</dbReference>
<dbReference type="OrthoDB" id="381190at2759"/>
<dbReference type="GO" id="GO:0051321">
    <property type="term" value="P:meiotic cell cycle"/>
    <property type="evidence" value="ECO:0007669"/>
    <property type="project" value="UniProtKB-KW"/>
</dbReference>
<keyword evidence="6" id="KW-0547">Nucleotide-binding</keyword>
<dbReference type="PROSITE" id="PS00915">
    <property type="entry name" value="PI3_4_KINASE_1"/>
    <property type="match status" value="1"/>
</dbReference>
<dbReference type="InterPro" id="IPR036738">
    <property type="entry name" value="FRB_sf"/>
</dbReference>
<organism evidence="18 19">
    <name type="scientific">Mortierella isabellina</name>
    <name type="common">Filamentous fungus</name>
    <name type="synonym">Umbelopsis isabellina</name>
    <dbReference type="NCBI Taxonomy" id="91625"/>
    <lineage>
        <taxon>Eukaryota</taxon>
        <taxon>Fungi</taxon>
        <taxon>Fungi incertae sedis</taxon>
        <taxon>Mucoromycota</taxon>
        <taxon>Mucoromycotina</taxon>
        <taxon>Umbelopsidomycetes</taxon>
        <taxon>Umbelopsidales</taxon>
        <taxon>Umbelopsidaceae</taxon>
        <taxon>Umbelopsis</taxon>
    </lineage>
</organism>
<dbReference type="FunFam" id="1.10.1070.11:FF:000029">
    <property type="entry name" value="Serine/threonine-protein kinase TOR"/>
    <property type="match status" value="1"/>
</dbReference>
<reference evidence="18" key="1">
    <citation type="submission" date="2020-12" db="EMBL/GenBank/DDBJ databases">
        <title>Metabolic potential, ecology and presence of endohyphal bacteria is reflected in genomic diversity of Mucoromycotina.</title>
        <authorList>
            <person name="Muszewska A."/>
            <person name="Okrasinska A."/>
            <person name="Steczkiewicz K."/>
            <person name="Drgas O."/>
            <person name="Orlowska M."/>
            <person name="Perlinska-Lenart U."/>
            <person name="Aleksandrzak-Piekarczyk T."/>
            <person name="Szatraj K."/>
            <person name="Zielenkiewicz U."/>
            <person name="Pilsyk S."/>
            <person name="Malc E."/>
            <person name="Mieczkowski P."/>
            <person name="Kruszewska J.S."/>
            <person name="Biernat P."/>
            <person name="Pawlowska J."/>
        </authorList>
    </citation>
    <scope>NUCLEOTIDE SEQUENCE</scope>
    <source>
        <strain evidence="18">WA0000067209</strain>
    </source>
</reference>
<feature type="region of interest" description="Disordered" evidence="14">
    <location>
        <begin position="2322"/>
        <end position="2354"/>
    </location>
</feature>
<dbReference type="InterPro" id="IPR003151">
    <property type="entry name" value="PIK-rel_kinase_FAT"/>
</dbReference>
<dbReference type="InterPro" id="IPR011989">
    <property type="entry name" value="ARM-like"/>
</dbReference>
<dbReference type="PROSITE" id="PS50077">
    <property type="entry name" value="HEAT_REPEAT"/>
    <property type="match status" value="1"/>
</dbReference>
<proteinExistence type="inferred from homology"/>
<dbReference type="Pfam" id="PF11865">
    <property type="entry name" value="mTOR_dom"/>
    <property type="match status" value="1"/>
</dbReference>
<evidence type="ECO:0000256" key="2">
    <source>
        <dbReference type="ARBA" id="ARBA00012513"/>
    </source>
</evidence>
<keyword evidence="19" id="KW-1185">Reference proteome</keyword>
<evidence type="ECO:0000259" key="17">
    <source>
        <dbReference type="PROSITE" id="PS51190"/>
    </source>
</evidence>
<dbReference type="InterPro" id="IPR000403">
    <property type="entry name" value="PI3/4_kinase_cat_dom"/>
</dbReference>
<keyword evidence="3" id="KW-0723">Serine/threonine-protein kinase</keyword>
<evidence type="ECO:0000256" key="13">
    <source>
        <dbReference type="PROSITE-ProRule" id="PRU00103"/>
    </source>
</evidence>
<dbReference type="GO" id="GO:0016242">
    <property type="term" value="P:negative regulation of macroautophagy"/>
    <property type="evidence" value="ECO:0007669"/>
    <property type="project" value="TreeGrafter"/>
</dbReference>
<dbReference type="Gene3D" id="1.10.1070.11">
    <property type="entry name" value="Phosphatidylinositol 3-/4-kinase, catalytic domain"/>
    <property type="match status" value="1"/>
</dbReference>
<dbReference type="PROSITE" id="PS51189">
    <property type="entry name" value="FAT"/>
    <property type="match status" value="1"/>
</dbReference>
<dbReference type="GO" id="GO:0031932">
    <property type="term" value="C:TORC2 complex"/>
    <property type="evidence" value="ECO:0007669"/>
    <property type="project" value="TreeGrafter"/>
</dbReference>
<dbReference type="GO" id="GO:0045944">
    <property type="term" value="P:positive regulation of transcription by RNA polymerase II"/>
    <property type="evidence" value="ECO:0007669"/>
    <property type="project" value="UniProtKB-ARBA"/>
</dbReference>
<dbReference type="InterPro" id="IPR024585">
    <property type="entry name" value="mTOR_dom"/>
</dbReference>
<evidence type="ECO:0000256" key="7">
    <source>
        <dbReference type="ARBA" id="ARBA00022777"/>
    </source>
</evidence>
<evidence type="ECO:0000256" key="6">
    <source>
        <dbReference type="ARBA" id="ARBA00022741"/>
    </source>
</evidence>
<evidence type="ECO:0000256" key="14">
    <source>
        <dbReference type="SAM" id="MobiDB-lite"/>
    </source>
</evidence>
<dbReference type="InterPro" id="IPR057564">
    <property type="entry name" value="HEAT_ATR"/>
</dbReference>
<dbReference type="GO" id="GO:0005634">
    <property type="term" value="C:nucleus"/>
    <property type="evidence" value="ECO:0007669"/>
    <property type="project" value="TreeGrafter"/>
</dbReference>
<dbReference type="Gene3D" id="1.20.120.150">
    <property type="entry name" value="FKBP12-rapamycin binding domain"/>
    <property type="match status" value="1"/>
</dbReference>
<feature type="non-terminal residue" evidence="18">
    <location>
        <position position="1"/>
    </location>
</feature>
<dbReference type="InterPro" id="IPR011990">
    <property type="entry name" value="TPR-like_helical_dom_sf"/>
</dbReference>
<keyword evidence="9" id="KW-0469">Meiosis</keyword>
<evidence type="ECO:0000256" key="12">
    <source>
        <dbReference type="ARBA" id="ARBA00048679"/>
    </source>
</evidence>
<dbReference type="EMBL" id="JAEPQZ010000014">
    <property type="protein sequence ID" value="KAG2173832.1"/>
    <property type="molecule type" value="Genomic_DNA"/>
</dbReference>
<dbReference type="Pfam" id="PF02260">
    <property type="entry name" value="FATC"/>
    <property type="match status" value="1"/>
</dbReference>
<dbReference type="SMART" id="SM00146">
    <property type="entry name" value="PI3Kc"/>
    <property type="match status" value="1"/>
</dbReference>
<evidence type="ECO:0000259" key="16">
    <source>
        <dbReference type="PROSITE" id="PS51189"/>
    </source>
</evidence>
<dbReference type="GO" id="GO:0010972">
    <property type="term" value="P:negative regulation of G2/M transition of mitotic cell cycle"/>
    <property type="evidence" value="ECO:0007669"/>
    <property type="project" value="UniProtKB-ARBA"/>
</dbReference>
<dbReference type="GO" id="GO:0005737">
    <property type="term" value="C:cytoplasm"/>
    <property type="evidence" value="ECO:0007669"/>
    <property type="project" value="TreeGrafter"/>
</dbReference>
<dbReference type="Pfam" id="PF13513">
    <property type="entry name" value="HEAT_EZ"/>
    <property type="match status" value="1"/>
</dbReference>